<keyword evidence="2" id="KW-1185">Reference proteome</keyword>
<comment type="caution">
    <text evidence="1">The sequence shown here is derived from an EMBL/GenBank/DDBJ whole genome shotgun (WGS) entry which is preliminary data.</text>
</comment>
<accession>A0AAV0BC47</accession>
<gene>
    <name evidence="1" type="ORF">PPACK8108_LOCUS17731</name>
</gene>
<protein>
    <submittedName>
        <fullName evidence="1">Uncharacterized protein</fullName>
    </submittedName>
</protein>
<evidence type="ECO:0000313" key="1">
    <source>
        <dbReference type="EMBL" id="CAH7683910.1"/>
    </source>
</evidence>
<proteinExistence type="predicted"/>
<dbReference type="EMBL" id="CALTRL010005009">
    <property type="protein sequence ID" value="CAH7683910.1"/>
    <property type="molecule type" value="Genomic_DNA"/>
</dbReference>
<sequence>MAVVNGGVDSSPVVVPVFAINEFISWSSRFEGLKEDESSTVRACSNITKELWNSYSFQEELDQQWVDLYQMRVLGIVEGREPEIKKLKIAYLDQHFSRDLLEVDGKQKDKADAKRKQSDWEDDNEIGKMLSLELPQEFVDLVPLKIEESPSKVILRLSTMPYGHSFRRRYGDSTRI</sequence>
<name>A0AAV0BC47_PHAPC</name>
<organism evidence="1 2">
    <name type="scientific">Phakopsora pachyrhizi</name>
    <name type="common">Asian soybean rust disease fungus</name>
    <dbReference type="NCBI Taxonomy" id="170000"/>
    <lineage>
        <taxon>Eukaryota</taxon>
        <taxon>Fungi</taxon>
        <taxon>Dikarya</taxon>
        <taxon>Basidiomycota</taxon>
        <taxon>Pucciniomycotina</taxon>
        <taxon>Pucciniomycetes</taxon>
        <taxon>Pucciniales</taxon>
        <taxon>Phakopsoraceae</taxon>
        <taxon>Phakopsora</taxon>
    </lineage>
</organism>
<evidence type="ECO:0000313" key="2">
    <source>
        <dbReference type="Proteomes" id="UP001153365"/>
    </source>
</evidence>
<dbReference type="Proteomes" id="UP001153365">
    <property type="component" value="Unassembled WGS sequence"/>
</dbReference>
<dbReference type="AlphaFoldDB" id="A0AAV0BC47"/>
<reference evidence="1" key="1">
    <citation type="submission" date="2022-06" db="EMBL/GenBank/DDBJ databases">
        <authorList>
            <consortium name="SYNGENTA / RWTH Aachen University"/>
        </authorList>
    </citation>
    <scope>NUCLEOTIDE SEQUENCE</scope>
</reference>